<dbReference type="Proteomes" id="UP000054078">
    <property type="component" value="Unassembled WGS sequence"/>
</dbReference>
<feature type="transmembrane region" description="Helical" evidence="1">
    <location>
        <begin position="425"/>
        <end position="443"/>
    </location>
</feature>
<dbReference type="STRING" id="1299998.AUL39_03700"/>
<dbReference type="Pfam" id="PF20176">
    <property type="entry name" value="DUF6541"/>
    <property type="match status" value="1"/>
</dbReference>
<dbReference type="AlphaFoldDB" id="A0A117J532"/>
<dbReference type="EMBL" id="LOJF01000001">
    <property type="protein sequence ID" value="KUH59426.1"/>
    <property type="molecule type" value="Genomic_DNA"/>
</dbReference>
<accession>A0A117J532</accession>
<keyword evidence="1" id="KW-0812">Transmembrane</keyword>
<keyword evidence="1" id="KW-0472">Membrane</keyword>
<keyword evidence="3" id="KW-1185">Reference proteome</keyword>
<feature type="transmembrane region" description="Helical" evidence="1">
    <location>
        <begin position="210"/>
        <end position="228"/>
    </location>
</feature>
<organism evidence="2 3">
    <name type="scientific">Tractidigestivibacter scatoligenes</name>
    <name type="common">Olsenella scatoligenes</name>
    <dbReference type="NCBI Taxonomy" id="1299998"/>
    <lineage>
        <taxon>Bacteria</taxon>
        <taxon>Bacillati</taxon>
        <taxon>Actinomycetota</taxon>
        <taxon>Coriobacteriia</taxon>
        <taxon>Coriobacteriales</taxon>
        <taxon>Atopobiaceae</taxon>
        <taxon>Tractidigestivibacter</taxon>
    </lineage>
</organism>
<reference evidence="2 3" key="1">
    <citation type="submission" date="2015-12" db="EMBL/GenBank/DDBJ databases">
        <title>Draft Genome Sequence of Olsenella scatoligenes SK9K4T; a Producer of 3-Methylindole- (skatole) and 4-Methylphenol- (p-cresol) Isolated from Pig Feces.</title>
        <authorList>
            <person name="Li X."/>
            <person name="Borg B."/>
            <person name="Canibe N."/>
        </authorList>
    </citation>
    <scope>NUCLEOTIDE SEQUENCE [LARGE SCALE GENOMIC DNA]</scope>
    <source>
        <strain evidence="2 3">SK9K4</strain>
    </source>
</reference>
<comment type="caution">
    <text evidence="2">The sequence shown here is derived from an EMBL/GenBank/DDBJ whole genome shotgun (WGS) entry which is preliminary data.</text>
</comment>
<evidence type="ECO:0000313" key="2">
    <source>
        <dbReference type="EMBL" id="KUH59426.1"/>
    </source>
</evidence>
<evidence type="ECO:0000313" key="3">
    <source>
        <dbReference type="Proteomes" id="UP000054078"/>
    </source>
</evidence>
<keyword evidence="1" id="KW-1133">Transmembrane helix</keyword>
<feature type="transmembrane region" description="Helical" evidence="1">
    <location>
        <begin position="463"/>
        <end position="484"/>
    </location>
</feature>
<feature type="transmembrane region" description="Helical" evidence="1">
    <location>
        <begin position="33"/>
        <end position="53"/>
    </location>
</feature>
<feature type="transmembrane region" description="Helical" evidence="1">
    <location>
        <begin position="237"/>
        <end position="256"/>
    </location>
</feature>
<sequence length="682" mass="73112">MWPLFFLACLLMVAILYLPGAFAFCALGLRLEDAVACAPIYGVALISLNAVILPHIGLSASLLTLVVPALAFGVIAYAVAAVRRRKAAGQVKGQTLSETGRLLVCGHSVPAWSVLVAYGVLGGSICCLVFVRNLGDPQAFLQSYDNGFHLAAIRTYLSTGNFSSFSSFYYVPGEAMPMVSQGGFYPSAWHDLCALVAQTFSVPVTLSVNVVNATLAGVVFPVSVFFLLRRLFPGKDSVVVAGAFVAPAFACYPWDFLTWGPLYPNLLTNALVPLGVGAFVALMRPASEKGVRVRMLLVFFAACIAEAFAQPNGVFTMAALLAAYLVWAAMRAAKDAREAGRRAPSPLVAGVLAFFAVGCIWIGCYKLPMLHKVVTFNWPATLGLRGGGLAALSLGMNGHPAQWVLAAIVIVGVVCAMLDRSRDYWWLSVSWAFIAACFVIDVATEGTLKRVTCGFWYADPHRIAANLCLAAIPLAALGLSWLGEKLANVLGRTKRSAVPLTVAVAAGLVVTFPSYLPVASTEGPTAFASLGATVEGQSGLDNVLLDAGEMEFSKEALAMIPEGSLVINEPNDGSAFLYPLLDAKIYYHAFAFFDGTPNETEESLLIRHHLSEYATRQDVRDAVSSIGATYVLVLDQGQGNDRPRLWSYYYEQWNGIEDITDDTPGFTVVLARGDMRLYKIGD</sequence>
<feature type="transmembrane region" description="Helical" evidence="1">
    <location>
        <begin position="111"/>
        <end position="131"/>
    </location>
</feature>
<protein>
    <submittedName>
        <fullName evidence="2">Uncharacterized protein</fullName>
    </submittedName>
</protein>
<name>A0A117J532_TRASO</name>
<feature type="transmembrane region" description="Helical" evidence="1">
    <location>
        <begin position="60"/>
        <end position="80"/>
    </location>
</feature>
<proteinExistence type="predicted"/>
<gene>
    <name evidence="2" type="ORF">AUL39_03700</name>
</gene>
<feature type="transmembrane region" description="Helical" evidence="1">
    <location>
        <begin position="315"/>
        <end position="333"/>
    </location>
</feature>
<feature type="transmembrane region" description="Helical" evidence="1">
    <location>
        <begin position="345"/>
        <end position="363"/>
    </location>
</feature>
<dbReference type="InterPro" id="IPR046671">
    <property type="entry name" value="DUF6541"/>
</dbReference>
<feature type="transmembrane region" description="Helical" evidence="1">
    <location>
        <begin position="293"/>
        <end position="309"/>
    </location>
</feature>
<evidence type="ECO:0000256" key="1">
    <source>
        <dbReference type="SAM" id="Phobius"/>
    </source>
</evidence>
<feature type="transmembrane region" description="Helical" evidence="1">
    <location>
        <begin position="401"/>
        <end position="418"/>
    </location>
</feature>
<feature type="transmembrane region" description="Helical" evidence="1">
    <location>
        <begin position="496"/>
        <end position="516"/>
    </location>
</feature>
<feature type="transmembrane region" description="Helical" evidence="1">
    <location>
        <begin position="262"/>
        <end position="281"/>
    </location>
</feature>